<feature type="domain" description="DUF642" evidence="1">
    <location>
        <begin position="35"/>
        <end position="185"/>
    </location>
</feature>
<dbReference type="Pfam" id="PF04862">
    <property type="entry name" value="DUF642"/>
    <property type="match status" value="1"/>
</dbReference>
<dbReference type="RefSeq" id="WP_272418274.1">
    <property type="nucleotide sequence ID" value="NZ_JAGTJJ010000001.1"/>
</dbReference>
<reference evidence="2 3" key="1">
    <citation type="submission" date="2021-04" db="EMBL/GenBank/DDBJ databases">
        <title>Genome analysis of Polyangium sp.</title>
        <authorList>
            <person name="Li Y."/>
            <person name="Wang J."/>
        </authorList>
    </citation>
    <scope>NUCLEOTIDE SEQUENCE [LARGE SCALE GENOMIC DNA]</scope>
    <source>
        <strain evidence="2 3">SDU14</strain>
    </source>
</reference>
<accession>A0A9X4AQR8</accession>
<comment type="caution">
    <text evidence="2">The sequence shown here is derived from an EMBL/GenBank/DDBJ whole genome shotgun (WGS) entry which is preliminary data.</text>
</comment>
<dbReference type="InterPro" id="IPR008979">
    <property type="entry name" value="Galactose-bd-like_sf"/>
</dbReference>
<organism evidence="2 3">
    <name type="scientific">Polyangium jinanense</name>
    <dbReference type="NCBI Taxonomy" id="2829994"/>
    <lineage>
        <taxon>Bacteria</taxon>
        <taxon>Pseudomonadati</taxon>
        <taxon>Myxococcota</taxon>
        <taxon>Polyangia</taxon>
        <taxon>Polyangiales</taxon>
        <taxon>Polyangiaceae</taxon>
        <taxon>Polyangium</taxon>
    </lineage>
</organism>
<gene>
    <name evidence="2" type="ORF">KEG57_02295</name>
</gene>
<proteinExistence type="predicted"/>
<dbReference type="Gene3D" id="2.60.120.260">
    <property type="entry name" value="Galactose-binding domain-like"/>
    <property type="match status" value="1"/>
</dbReference>
<sequence length="189" mass="20412">MSMKLAKSVGMIGMVGVIASGMIVGSEASALAQELIVNGSFEEPHLASETWRTFNSIPGWRLARGADIEIQDYVAGSPHIGSQHVELDSHSSTSIFQDIPTRPGQAYTLSLAFSPRPGTPANDNILKIHWDGRYLDTVMMSGEGLSDTRWTTKSYIVTATGQTTRLELRDAGISNGLGTYVDAVSLRLR</sequence>
<dbReference type="InterPro" id="IPR006946">
    <property type="entry name" value="DGR2-like_dom"/>
</dbReference>
<keyword evidence="3" id="KW-1185">Reference proteome</keyword>
<name>A0A9X4AQR8_9BACT</name>
<evidence type="ECO:0000259" key="1">
    <source>
        <dbReference type="Pfam" id="PF04862"/>
    </source>
</evidence>
<evidence type="ECO:0000313" key="2">
    <source>
        <dbReference type="EMBL" id="MDC3979312.1"/>
    </source>
</evidence>
<dbReference type="Proteomes" id="UP001151081">
    <property type="component" value="Unassembled WGS sequence"/>
</dbReference>
<protein>
    <submittedName>
        <fullName evidence="2">DUF642 domain-containing protein</fullName>
    </submittedName>
</protein>
<dbReference type="EMBL" id="JAGTJJ010000001">
    <property type="protein sequence ID" value="MDC3979312.1"/>
    <property type="molecule type" value="Genomic_DNA"/>
</dbReference>
<dbReference type="AlphaFoldDB" id="A0A9X4AQR8"/>
<dbReference type="SUPFAM" id="SSF49785">
    <property type="entry name" value="Galactose-binding domain-like"/>
    <property type="match status" value="1"/>
</dbReference>
<evidence type="ECO:0000313" key="3">
    <source>
        <dbReference type="Proteomes" id="UP001151081"/>
    </source>
</evidence>